<reference evidence="4" key="1">
    <citation type="submission" date="2020-12" db="EMBL/GenBank/DDBJ databases">
        <title>Metabolic potential, ecology and presence of endohyphal bacteria is reflected in genomic diversity of Mucoromycotina.</title>
        <authorList>
            <person name="Muszewska A."/>
            <person name="Okrasinska A."/>
            <person name="Steczkiewicz K."/>
            <person name="Drgas O."/>
            <person name="Orlowska M."/>
            <person name="Perlinska-Lenart U."/>
            <person name="Aleksandrzak-Piekarczyk T."/>
            <person name="Szatraj K."/>
            <person name="Zielenkiewicz U."/>
            <person name="Pilsyk S."/>
            <person name="Malc E."/>
            <person name="Mieczkowski P."/>
            <person name="Kruszewska J.S."/>
            <person name="Biernat P."/>
            <person name="Pawlowska J."/>
        </authorList>
    </citation>
    <scope>NUCLEOTIDE SEQUENCE</scope>
    <source>
        <strain evidence="4">WA0000051536</strain>
    </source>
</reference>
<keyword evidence="3" id="KW-0378">Hydrolase</keyword>
<evidence type="ECO:0000313" key="5">
    <source>
        <dbReference type="Proteomes" id="UP000612746"/>
    </source>
</evidence>
<dbReference type="PANTHER" id="PTHR10788:SF123">
    <property type="entry name" value="TREHALOSE-PHOSPHATASE"/>
    <property type="match status" value="1"/>
</dbReference>
<dbReference type="Gene3D" id="3.30.70.1020">
    <property type="entry name" value="Trehalose-6-phosphate phosphatase related protein, domain 2"/>
    <property type="match status" value="1"/>
</dbReference>
<comment type="pathway">
    <text evidence="3">Glycan biosynthesis; trehalose biosynthesis.</text>
</comment>
<evidence type="ECO:0000256" key="1">
    <source>
        <dbReference type="ARBA" id="ARBA00005409"/>
    </source>
</evidence>
<dbReference type="GO" id="GO:0005946">
    <property type="term" value="C:alpha,alpha-trehalose-phosphate synthase complex (UDP-forming)"/>
    <property type="evidence" value="ECO:0007669"/>
    <property type="project" value="TreeGrafter"/>
</dbReference>
<dbReference type="GO" id="GO:0005829">
    <property type="term" value="C:cytosol"/>
    <property type="evidence" value="ECO:0007669"/>
    <property type="project" value="TreeGrafter"/>
</dbReference>
<sequence>MSPTNSKIITPNISSNLKDIIGKSATMSPSPSLTTPALNLDKLADKYKHGRNRIMFFDYDRHDVIWLDDNEADFSSLKGTLTPIRSRPDDAIPSDEMIDHLKKLCEDRDNTLWVISGRDEAFLEHYLGHIPNLGLSAEHGCFIRDPRSPNWVNLAEQIDMVEWKAEVTKVFQQYTDTTPGSFIESKKCALTWHYRQADEKLGPANAEECRRQLEKEVLPRFDVHVLVGKMNLEVRPSALNKGEIVKNLLSKHSQVDFIFCAGDDQTDEDMFRSLREANQVDQDATFSCLVGSNKSETLADYFVSSPADIVNVLSVMNKAAPKSE</sequence>
<comment type="cofactor">
    <cofactor evidence="3">
        <name>a divalent metal cation</name>
        <dbReference type="ChEBI" id="CHEBI:60240"/>
    </cofactor>
</comment>
<dbReference type="OrthoDB" id="755951at2759"/>
<dbReference type="InterPro" id="IPR001830">
    <property type="entry name" value="Glyco_trans_20"/>
</dbReference>
<comment type="function">
    <text evidence="3">Removes the phosphate from trehalose 6-phosphate to produce free trehalose.</text>
</comment>
<dbReference type="AlphaFoldDB" id="A0A8H7QBB6"/>
<comment type="caution">
    <text evidence="4">The sequence shown here is derived from an EMBL/GenBank/DDBJ whole genome shotgun (WGS) entry which is preliminary data.</text>
</comment>
<gene>
    <name evidence="4" type="ORF">INT44_004107</name>
</gene>
<dbReference type="NCBIfam" id="TIGR01484">
    <property type="entry name" value="HAD-SF-IIB"/>
    <property type="match status" value="1"/>
</dbReference>
<dbReference type="InterPro" id="IPR003337">
    <property type="entry name" value="Trehalose_PPase"/>
</dbReference>
<dbReference type="InterPro" id="IPR006379">
    <property type="entry name" value="HAD-SF_hydro_IIB"/>
</dbReference>
<dbReference type="FunFam" id="3.40.50.1000:FF:000052">
    <property type="entry name" value="Alpha,alpha-trehalose-phosphate synthase [UDP-forming] 6"/>
    <property type="match status" value="1"/>
</dbReference>
<dbReference type="SUPFAM" id="SSF56784">
    <property type="entry name" value="HAD-like"/>
    <property type="match status" value="1"/>
</dbReference>
<dbReference type="InterPro" id="IPR036412">
    <property type="entry name" value="HAD-like_sf"/>
</dbReference>
<dbReference type="NCBIfam" id="TIGR00685">
    <property type="entry name" value="T6PP"/>
    <property type="match status" value="1"/>
</dbReference>
<accession>A0A8H7QBB6</accession>
<comment type="similarity">
    <text evidence="2">In the C-terminal section; belongs to the trehalose phosphatase family.</text>
</comment>
<name>A0A8H7QBB6_9FUNG</name>
<evidence type="ECO:0000256" key="2">
    <source>
        <dbReference type="ARBA" id="ARBA00006330"/>
    </source>
</evidence>
<dbReference type="Pfam" id="PF02358">
    <property type="entry name" value="Trehalose_PPase"/>
    <property type="match status" value="1"/>
</dbReference>
<organism evidence="4 5">
    <name type="scientific">Umbelopsis vinacea</name>
    <dbReference type="NCBI Taxonomy" id="44442"/>
    <lineage>
        <taxon>Eukaryota</taxon>
        <taxon>Fungi</taxon>
        <taxon>Fungi incertae sedis</taxon>
        <taxon>Mucoromycota</taxon>
        <taxon>Mucoromycotina</taxon>
        <taxon>Umbelopsidomycetes</taxon>
        <taxon>Umbelopsidales</taxon>
        <taxon>Umbelopsidaceae</taxon>
        <taxon>Umbelopsis</taxon>
    </lineage>
</organism>
<evidence type="ECO:0000313" key="4">
    <source>
        <dbReference type="EMBL" id="KAG2188965.1"/>
    </source>
</evidence>
<dbReference type="EMBL" id="JAEPRA010000001">
    <property type="protein sequence ID" value="KAG2188965.1"/>
    <property type="molecule type" value="Genomic_DNA"/>
</dbReference>
<protein>
    <recommendedName>
        <fullName evidence="3">Trehalose 6-phosphate phosphatase</fullName>
        <ecNumber evidence="3">3.1.3.12</ecNumber>
    </recommendedName>
</protein>
<dbReference type="GO" id="GO:0005992">
    <property type="term" value="P:trehalose biosynthetic process"/>
    <property type="evidence" value="ECO:0007669"/>
    <property type="project" value="UniProtKB-UniPathway"/>
</dbReference>
<keyword evidence="5" id="KW-1185">Reference proteome</keyword>
<dbReference type="UniPathway" id="UPA00299"/>
<dbReference type="Proteomes" id="UP000612746">
    <property type="component" value="Unassembled WGS sequence"/>
</dbReference>
<comment type="catalytic activity">
    <reaction evidence="3">
        <text>alpha,alpha-trehalose 6-phosphate + H2O = alpha,alpha-trehalose + phosphate</text>
        <dbReference type="Rhea" id="RHEA:23420"/>
        <dbReference type="ChEBI" id="CHEBI:15377"/>
        <dbReference type="ChEBI" id="CHEBI:16551"/>
        <dbReference type="ChEBI" id="CHEBI:43474"/>
        <dbReference type="ChEBI" id="CHEBI:58429"/>
        <dbReference type="EC" id="3.1.3.12"/>
    </reaction>
</comment>
<dbReference type="InterPro" id="IPR023214">
    <property type="entry name" value="HAD_sf"/>
</dbReference>
<dbReference type="GO" id="GO:0004805">
    <property type="term" value="F:trehalose-phosphatase activity"/>
    <property type="evidence" value="ECO:0007669"/>
    <property type="project" value="UniProtKB-EC"/>
</dbReference>
<comment type="similarity">
    <text evidence="1">In the N-terminal section; belongs to the glycosyltransferase 20 family.</text>
</comment>
<dbReference type="CDD" id="cd01627">
    <property type="entry name" value="HAD_TPP"/>
    <property type="match status" value="1"/>
</dbReference>
<feature type="non-terminal residue" evidence="4">
    <location>
        <position position="1"/>
    </location>
</feature>
<comment type="similarity">
    <text evidence="3">Belongs to the trehalose phosphatase family.</text>
</comment>
<dbReference type="PANTHER" id="PTHR10788">
    <property type="entry name" value="TREHALOSE-6-PHOSPHATE SYNTHASE"/>
    <property type="match status" value="1"/>
</dbReference>
<dbReference type="GO" id="GO:0003825">
    <property type="term" value="F:alpha,alpha-trehalose-phosphate synthase (UDP-forming) activity"/>
    <property type="evidence" value="ECO:0007669"/>
    <property type="project" value="TreeGrafter"/>
</dbReference>
<dbReference type="Gene3D" id="3.40.50.1000">
    <property type="entry name" value="HAD superfamily/HAD-like"/>
    <property type="match status" value="1"/>
</dbReference>
<dbReference type="EC" id="3.1.3.12" evidence="3"/>
<evidence type="ECO:0000256" key="3">
    <source>
        <dbReference type="RuleBase" id="RU361117"/>
    </source>
</evidence>
<proteinExistence type="inferred from homology"/>